<evidence type="ECO:0000256" key="6">
    <source>
        <dbReference type="SAM" id="Coils"/>
    </source>
</evidence>
<evidence type="ECO:0000256" key="3">
    <source>
        <dbReference type="ARBA" id="ARBA00022692"/>
    </source>
</evidence>
<evidence type="ECO:0000256" key="2">
    <source>
        <dbReference type="ARBA" id="ARBA00010487"/>
    </source>
</evidence>
<accession>A0A1I7SWA2</accession>
<reference evidence="8" key="2">
    <citation type="submission" date="2020-09" db="EMBL/GenBank/DDBJ databases">
        <authorList>
            <person name="Kikuchi T."/>
        </authorList>
    </citation>
    <scope>NUCLEOTIDE SEQUENCE</scope>
    <source>
        <strain evidence="8">Ka4C1</strain>
    </source>
</reference>
<dbReference type="eggNOG" id="KOG2296">
    <property type="taxonomic scope" value="Eukaryota"/>
</dbReference>
<keyword evidence="3 7" id="KW-0812">Transmembrane</keyword>
<dbReference type="OrthoDB" id="203099at2759"/>
<dbReference type="Pfam" id="PF04791">
    <property type="entry name" value="LMBR1"/>
    <property type="match status" value="1"/>
</dbReference>
<keyword evidence="4 7" id="KW-1133">Transmembrane helix</keyword>
<dbReference type="Proteomes" id="UP000582659">
    <property type="component" value="Unassembled WGS sequence"/>
</dbReference>
<feature type="transmembrane region" description="Helical" evidence="7">
    <location>
        <begin position="410"/>
        <end position="429"/>
    </location>
</feature>
<comment type="subcellular location">
    <subcellularLocation>
        <location evidence="1">Membrane</location>
        <topology evidence="1">Multi-pass membrane protein</topology>
    </subcellularLocation>
</comment>
<protein>
    <submittedName>
        <fullName evidence="8">(pine wood nematode) hypothetical protein</fullName>
    </submittedName>
</protein>
<evidence type="ECO:0000256" key="4">
    <source>
        <dbReference type="ARBA" id="ARBA00022989"/>
    </source>
</evidence>
<feature type="coiled-coil region" evidence="6">
    <location>
        <begin position="168"/>
        <end position="213"/>
    </location>
</feature>
<name>A0A1I7SWA2_BURXY</name>
<dbReference type="GO" id="GO:0016020">
    <property type="term" value="C:membrane"/>
    <property type="evidence" value="ECO:0007669"/>
    <property type="project" value="UniProtKB-SubCell"/>
</dbReference>
<reference evidence="11" key="1">
    <citation type="submission" date="2016-11" db="UniProtKB">
        <authorList>
            <consortium name="WormBaseParasite"/>
        </authorList>
    </citation>
    <scope>IDENTIFICATION</scope>
</reference>
<dbReference type="InterPro" id="IPR006876">
    <property type="entry name" value="LMBR1-like_membr_prot"/>
</dbReference>
<dbReference type="EMBL" id="CAJFCV020000002">
    <property type="protein sequence ID" value="CAG9099077.1"/>
    <property type="molecule type" value="Genomic_DNA"/>
</dbReference>
<dbReference type="SMR" id="A0A1I7SWA2"/>
<evidence type="ECO:0000256" key="7">
    <source>
        <dbReference type="SAM" id="Phobius"/>
    </source>
</evidence>
<dbReference type="PANTHER" id="PTHR21355">
    <property type="entry name" value="G-PROTEIN COUPLED RECEPTOR-ASSOCIATED PROTEIN LMBRD2"/>
    <property type="match status" value="1"/>
</dbReference>
<dbReference type="PANTHER" id="PTHR21355:SF0">
    <property type="entry name" value="G-PROTEIN COUPLED RECEPTOR-ASSOCIATED PROTEIN LMBRD2"/>
    <property type="match status" value="1"/>
</dbReference>
<comment type="similarity">
    <text evidence="2">Belongs to the LIMR family.</text>
</comment>
<sequence length="596" mass="69455">MLPLDISITFYHKCLVDEKRIMNMTHNEASDLNCEEPKGYLKEDFLLHVWRIVYWSSQLLTWILLPIMQSYTKGGSFTAMGRLKFALYNNIIYYTMYLVLFVFLLIYAISKGVSMNLDHLKVLIISASNTWGFLFLVVLLGYGLVEVPRKLWEAGLKERRLQRTYFEVEKLASEKSEAEETVHQLYHECREVLNLLKNERGQSREQIQEVIKQFPDEIANKVANSRQVAFSSPHLKNMDAKTASEESFLVRLNRRTNLAVQNYRRTHAQWKALLEEACYLEDVIVAQEKRKLPDWNRDKWIKRYLNERVLFNWHTRGKEVMIRVLAVICLAMTILILWSECTFFIVKPQLSLAARILHSMALGYHYKYIQVTAVGLILYLSLCAYYTVFHLKIYKYYHLDPHQMTDPNSMVFSAMLLCRLTPPLCLNFLGMVHLDTHITARTDFGVETQFTRLMGHLDVIPVLASGINIYLPMLIVILCLSTWLKLGTRAMHAIGIDQFMDEDEMTADMIQSGKALVSLERRSNGAFKEPARMEGQREERTFRNKAFKNDDEDRVPLVESGNEDMFDQPYEPVNLFDLSSERPPTHPHSNDIFNDL</sequence>
<feature type="transmembrane region" description="Helical" evidence="7">
    <location>
        <begin position="91"/>
        <end position="110"/>
    </location>
</feature>
<dbReference type="AlphaFoldDB" id="A0A1I7SWA2"/>
<evidence type="ECO:0000313" key="11">
    <source>
        <dbReference type="WBParaSite" id="BXY_1733300.1"/>
    </source>
</evidence>
<dbReference type="InterPro" id="IPR051584">
    <property type="entry name" value="GPCR-associated_LMBR1"/>
</dbReference>
<dbReference type="Proteomes" id="UP000095284">
    <property type="component" value="Unplaced"/>
</dbReference>
<dbReference type="Proteomes" id="UP000659654">
    <property type="component" value="Unassembled WGS sequence"/>
</dbReference>
<keyword evidence="6" id="KW-0175">Coiled coil</keyword>
<feature type="transmembrane region" description="Helical" evidence="7">
    <location>
        <begin position="122"/>
        <end position="145"/>
    </location>
</feature>
<evidence type="ECO:0000256" key="1">
    <source>
        <dbReference type="ARBA" id="ARBA00004141"/>
    </source>
</evidence>
<evidence type="ECO:0000313" key="8">
    <source>
        <dbReference type="EMBL" id="CAD5216237.1"/>
    </source>
</evidence>
<dbReference type="WBParaSite" id="BXY_1733300.1">
    <property type="protein sequence ID" value="BXY_1733300.1"/>
    <property type="gene ID" value="BXY_1733300"/>
</dbReference>
<feature type="transmembrane region" description="Helical" evidence="7">
    <location>
        <begin position="324"/>
        <end position="346"/>
    </location>
</feature>
<dbReference type="EMBL" id="CAJFDI010000002">
    <property type="protein sequence ID" value="CAD5216237.1"/>
    <property type="molecule type" value="Genomic_DNA"/>
</dbReference>
<evidence type="ECO:0000256" key="5">
    <source>
        <dbReference type="ARBA" id="ARBA00023136"/>
    </source>
</evidence>
<organism evidence="9 11">
    <name type="scientific">Bursaphelenchus xylophilus</name>
    <name type="common">Pinewood nematode worm</name>
    <name type="synonym">Aphelenchoides xylophilus</name>
    <dbReference type="NCBI Taxonomy" id="6326"/>
    <lineage>
        <taxon>Eukaryota</taxon>
        <taxon>Metazoa</taxon>
        <taxon>Ecdysozoa</taxon>
        <taxon>Nematoda</taxon>
        <taxon>Chromadorea</taxon>
        <taxon>Rhabditida</taxon>
        <taxon>Tylenchina</taxon>
        <taxon>Tylenchomorpha</taxon>
        <taxon>Aphelenchoidea</taxon>
        <taxon>Aphelenchoididae</taxon>
        <taxon>Bursaphelenchus</taxon>
    </lineage>
</organism>
<feature type="transmembrane region" description="Helical" evidence="7">
    <location>
        <begin position="52"/>
        <end position="71"/>
    </location>
</feature>
<keyword evidence="5 7" id="KW-0472">Membrane</keyword>
<gene>
    <name evidence="8" type="ORF">BXYJ_LOCUS4429</name>
</gene>
<feature type="transmembrane region" description="Helical" evidence="7">
    <location>
        <begin position="366"/>
        <end position="389"/>
    </location>
</feature>
<proteinExistence type="inferred from homology"/>
<evidence type="ECO:0000313" key="9">
    <source>
        <dbReference type="Proteomes" id="UP000095284"/>
    </source>
</evidence>
<evidence type="ECO:0000313" key="10">
    <source>
        <dbReference type="Proteomes" id="UP000659654"/>
    </source>
</evidence>
<keyword evidence="10" id="KW-1185">Reference proteome</keyword>
<feature type="transmembrane region" description="Helical" evidence="7">
    <location>
        <begin position="459"/>
        <end position="484"/>
    </location>
</feature>